<dbReference type="Proteomes" id="UP000199421">
    <property type="component" value="Unassembled WGS sequence"/>
</dbReference>
<reference evidence="2" key="1">
    <citation type="submission" date="2016-10" db="EMBL/GenBank/DDBJ databases">
        <authorList>
            <person name="Varghese N."/>
            <person name="Submissions S."/>
        </authorList>
    </citation>
    <scope>NUCLEOTIDE SEQUENCE [LARGE SCALE GENOMIC DNA]</scope>
    <source>
        <strain evidence="2">DSM 18733</strain>
    </source>
</reference>
<dbReference type="OrthoDB" id="1387301at2"/>
<dbReference type="RefSeq" id="WP_093326283.1">
    <property type="nucleotide sequence ID" value="NZ_FOAF01000003.1"/>
</dbReference>
<dbReference type="PROSITE" id="PS51257">
    <property type="entry name" value="PROKAR_LIPOPROTEIN"/>
    <property type="match status" value="1"/>
</dbReference>
<organism evidence="1 2">
    <name type="scientific">Olivibacter domesticus</name>
    <name type="common">Pseudosphingobacterium domesticum</name>
    <dbReference type="NCBI Taxonomy" id="407022"/>
    <lineage>
        <taxon>Bacteria</taxon>
        <taxon>Pseudomonadati</taxon>
        <taxon>Bacteroidota</taxon>
        <taxon>Sphingobacteriia</taxon>
        <taxon>Sphingobacteriales</taxon>
        <taxon>Sphingobacteriaceae</taxon>
        <taxon>Olivibacter</taxon>
    </lineage>
</organism>
<dbReference type="AlphaFoldDB" id="A0A1H7SAG8"/>
<gene>
    <name evidence="1" type="ORF">SAMN05661044_03135</name>
</gene>
<name>A0A1H7SAG8_OLID1</name>
<proteinExistence type="predicted"/>
<accession>A0A1H7SAG8</accession>
<sequence>MKKFIYFSVSILLLTLGSCKDFEAINVNPNNPDVVPPEMLLPPIISGAVSTMTASGGSRAGQFVQHIAYLGGTSEEDGRYNLTGASFREEWNGAMRLIKDVNQLRLLAQQNQLPHYEAVALICKVYILSIMSDAYGDIPYNEAGKGDVAGLEFPNYQSQQEVYELMLVDLEQANQLLKNIDPSLTIKRDILYNGNTSAWRKFANSLKLRILMRESQKVDVAAAVSALFNNPAEYPVFEKIEDQVTLVYNNNADLYRWFILNPPADGSGVNFDGNDRVSETMVNMLQDVADPRLKIYVAPTKNSYNASRNNPNATYVYRGQQVGLSSLEQNALYQEAGLNKDDFSVLGKRIRRENRAFLFSYSELLFLKAEAIVRNMGVQGDAAAVYSEGLTASLAKWPQVSQASNEEMPYISQTEVATFLARTDVALREETALKQIAEQQWIDAFLNGYEAWASWRRTGFPQLKPGPSVIAAIPVRYVYSDNEQNNPNLVKWVNENMGGTMPTHNTKVWFQP</sequence>
<dbReference type="EMBL" id="FOAF01000003">
    <property type="protein sequence ID" value="SEL69216.1"/>
    <property type="molecule type" value="Genomic_DNA"/>
</dbReference>
<dbReference type="SUPFAM" id="SSF48452">
    <property type="entry name" value="TPR-like"/>
    <property type="match status" value="1"/>
</dbReference>
<evidence type="ECO:0000313" key="1">
    <source>
        <dbReference type="EMBL" id="SEL69216.1"/>
    </source>
</evidence>
<evidence type="ECO:0000313" key="2">
    <source>
        <dbReference type="Proteomes" id="UP000199421"/>
    </source>
</evidence>
<dbReference type="Gene3D" id="1.25.40.390">
    <property type="match status" value="1"/>
</dbReference>
<dbReference type="STRING" id="407022.SAMN05661044_03135"/>
<protein>
    <submittedName>
        <fullName evidence="1">Starch-binding associating with outer membrane</fullName>
    </submittedName>
</protein>
<keyword evidence="2" id="KW-1185">Reference proteome</keyword>
<dbReference type="InterPro" id="IPR041662">
    <property type="entry name" value="SusD-like_2"/>
</dbReference>
<dbReference type="Pfam" id="PF12771">
    <property type="entry name" value="SusD-like_2"/>
    <property type="match status" value="1"/>
</dbReference>
<dbReference type="InterPro" id="IPR011990">
    <property type="entry name" value="TPR-like_helical_dom_sf"/>
</dbReference>